<evidence type="ECO:0000313" key="9">
    <source>
        <dbReference type="Proteomes" id="UP000244336"/>
    </source>
</evidence>
<feature type="transmembrane region" description="Helical" evidence="5">
    <location>
        <begin position="209"/>
        <end position="230"/>
    </location>
</feature>
<evidence type="ECO:0000259" key="6">
    <source>
        <dbReference type="Pfam" id="PF08392"/>
    </source>
</evidence>
<dbReference type="InterPro" id="IPR012392">
    <property type="entry name" value="3-ktacl-CoA_syn"/>
</dbReference>
<dbReference type="Gramene" id="PUZ56399">
    <property type="protein sequence ID" value="PUZ56399"/>
    <property type="gene ID" value="GQ55_5G295500"/>
</dbReference>
<dbReference type="Pfam" id="PF08392">
    <property type="entry name" value="FAE1_CUT1_RppA"/>
    <property type="match status" value="1"/>
</dbReference>
<keyword evidence="2 4" id="KW-0808">Transferase</keyword>
<keyword evidence="5" id="KW-0812">Transmembrane</keyword>
<keyword evidence="9" id="KW-1185">Reference proteome</keyword>
<evidence type="ECO:0000259" key="7">
    <source>
        <dbReference type="Pfam" id="PF08541"/>
    </source>
</evidence>
<dbReference type="Gene3D" id="3.40.47.10">
    <property type="match status" value="1"/>
</dbReference>
<comment type="pathway">
    <text evidence="4">Lipid metabolism; fatty acid biosynthesis.</text>
</comment>
<dbReference type="EMBL" id="CM009753">
    <property type="protein sequence ID" value="PUZ56399.1"/>
    <property type="molecule type" value="Genomic_DNA"/>
</dbReference>
<dbReference type="InterPro" id="IPR016039">
    <property type="entry name" value="Thiolase-like"/>
</dbReference>
<keyword evidence="3 4" id="KW-0012">Acyltransferase</keyword>
<dbReference type="GO" id="GO:0016020">
    <property type="term" value="C:membrane"/>
    <property type="evidence" value="ECO:0007669"/>
    <property type="project" value="InterPro"/>
</dbReference>
<dbReference type="InterPro" id="IPR013747">
    <property type="entry name" value="ACP_syn_III_C"/>
</dbReference>
<feature type="transmembrane region" description="Helical" evidence="5">
    <location>
        <begin position="17"/>
        <end position="39"/>
    </location>
</feature>
<dbReference type="Proteomes" id="UP000244336">
    <property type="component" value="Chromosome 5"/>
</dbReference>
<proteinExistence type="inferred from homology"/>
<comment type="similarity">
    <text evidence="1 4">Belongs to the thiolase-like superfamily. Chalcone/stilbene synthases family.</text>
</comment>
<protein>
    <recommendedName>
        <fullName evidence="4">3-ketoacyl-CoA synthase</fullName>
        <ecNumber evidence="4">2.3.1.-</ecNumber>
    </recommendedName>
</protein>
<evidence type="ECO:0000256" key="5">
    <source>
        <dbReference type="SAM" id="Phobius"/>
    </source>
</evidence>
<evidence type="ECO:0000313" key="8">
    <source>
        <dbReference type="EMBL" id="PUZ56399.1"/>
    </source>
</evidence>
<dbReference type="GO" id="GO:0006633">
    <property type="term" value="P:fatty acid biosynthetic process"/>
    <property type="evidence" value="ECO:0007669"/>
    <property type="project" value="UniProtKB-UniPathway"/>
</dbReference>
<feature type="domain" description="Beta-ketoacyl-[acyl-carrier-protein] synthase III C-terminal" evidence="7">
    <location>
        <begin position="377"/>
        <end position="457"/>
    </location>
</feature>
<dbReference type="AlphaFoldDB" id="A0A2T7DLD6"/>
<dbReference type="CDD" id="cd00831">
    <property type="entry name" value="CHS_like"/>
    <property type="match status" value="1"/>
</dbReference>
<feature type="transmembrane region" description="Helical" evidence="5">
    <location>
        <begin position="45"/>
        <end position="63"/>
    </location>
</feature>
<dbReference type="PIRSF" id="PIRSF036417">
    <property type="entry name" value="3-ktacl-CoA_syn"/>
    <property type="match status" value="1"/>
</dbReference>
<gene>
    <name evidence="8" type="ORF">GQ55_5G295500</name>
</gene>
<dbReference type="UniPathway" id="UPA00094"/>
<dbReference type="EC" id="2.3.1.-" evidence="4"/>
<dbReference type="PANTHER" id="PTHR31561">
    <property type="entry name" value="3-KETOACYL-COA SYNTHASE"/>
    <property type="match status" value="1"/>
</dbReference>
<keyword evidence="5" id="KW-1133">Transmembrane helix</keyword>
<dbReference type="STRING" id="1504633.A0A2T7DLD6"/>
<dbReference type="OrthoDB" id="10317934at2759"/>
<organism evidence="8 9">
    <name type="scientific">Panicum hallii var. hallii</name>
    <dbReference type="NCBI Taxonomy" id="1504633"/>
    <lineage>
        <taxon>Eukaryota</taxon>
        <taxon>Viridiplantae</taxon>
        <taxon>Streptophyta</taxon>
        <taxon>Embryophyta</taxon>
        <taxon>Tracheophyta</taxon>
        <taxon>Spermatophyta</taxon>
        <taxon>Magnoliopsida</taxon>
        <taxon>Liliopsida</taxon>
        <taxon>Poales</taxon>
        <taxon>Poaceae</taxon>
        <taxon>PACMAD clade</taxon>
        <taxon>Panicoideae</taxon>
        <taxon>Panicodae</taxon>
        <taxon>Paniceae</taxon>
        <taxon>Panicinae</taxon>
        <taxon>Panicum</taxon>
        <taxon>Panicum sect. Panicum</taxon>
    </lineage>
</organism>
<feature type="domain" description="FAE" evidence="6">
    <location>
        <begin position="61"/>
        <end position="358"/>
    </location>
</feature>
<keyword evidence="5" id="KW-0472">Membrane</keyword>
<evidence type="ECO:0000256" key="1">
    <source>
        <dbReference type="ARBA" id="ARBA00005531"/>
    </source>
</evidence>
<name>A0A2T7DLD6_9POAL</name>
<dbReference type="SUPFAM" id="SSF53901">
    <property type="entry name" value="Thiolase-like"/>
    <property type="match status" value="2"/>
</dbReference>
<evidence type="ECO:0000256" key="4">
    <source>
        <dbReference type="PIRNR" id="PIRNR036417"/>
    </source>
</evidence>
<accession>A0A2T7DLD6</accession>
<evidence type="ECO:0000256" key="3">
    <source>
        <dbReference type="ARBA" id="ARBA00023315"/>
    </source>
</evidence>
<dbReference type="GO" id="GO:0016747">
    <property type="term" value="F:acyltransferase activity, transferring groups other than amino-acyl groups"/>
    <property type="evidence" value="ECO:0007669"/>
    <property type="project" value="InterPro"/>
</dbReference>
<dbReference type="InterPro" id="IPR013601">
    <property type="entry name" value="FAE1_typ3_polyketide_synth"/>
</dbReference>
<sequence>MGSSAHLSRLIEAAGRLAIGGSLLPGAVVVTFIATAVLLEAGAGSIMLLLLLFLAAAATLYFVRRPRPVYLVEYACFRAAPAYRVPSATFLEHTRLMHGALDEDGAAAVVSFTEGTLQRSGFGEETCVPPSLSYIPPDKSLRAAREEAELVIFSAVDALFAKAASRREAGPQGDDVDVVIVCCSVCAPDPALSDMIVNRYGMRSDVRSVNLSGMGCGAGLIAVDLAASLLRAMPRGARALVVLTEILSSSYYVGADLSMMAANCLFRMSGAAMLMSTSATGARFRLGCAVRTCSAAQDRAYRSVFQEEDDKGNLGARVERGFVAVAGDKIKANIVAFAPRVLPASELLLLALSAVARRVRSRRVVGTYQPNFRRAFEHFCVHAAALGVVDTVQRGIGLSDDDVEASRMTLHRFGYTSSSSVMYELAYIEAKGRMRKGDRVWMISFGAGFECTSVAWECVEPATDADGSWADCINRYPVHASYYISGSQ</sequence>
<evidence type="ECO:0000256" key="2">
    <source>
        <dbReference type="ARBA" id="ARBA00022679"/>
    </source>
</evidence>
<dbReference type="Pfam" id="PF08541">
    <property type="entry name" value="ACP_syn_III_C"/>
    <property type="match status" value="1"/>
</dbReference>
<reference evidence="8 9" key="1">
    <citation type="submission" date="2018-04" db="EMBL/GenBank/DDBJ databases">
        <title>WGS assembly of Panicum hallii var. hallii HAL2.</title>
        <authorList>
            <person name="Lovell J."/>
            <person name="Jenkins J."/>
            <person name="Lowry D."/>
            <person name="Mamidi S."/>
            <person name="Sreedasyam A."/>
            <person name="Weng X."/>
            <person name="Barry K."/>
            <person name="Bonette J."/>
            <person name="Campitelli B."/>
            <person name="Daum C."/>
            <person name="Gordon S."/>
            <person name="Gould B."/>
            <person name="Lipzen A."/>
            <person name="MacQueen A."/>
            <person name="Palacio-Mejia J."/>
            <person name="Plott C."/>
            <person name="Shakirov E."/>
            <person name="Shu S."/>
            <person name="Yoshinaga Y."/>
            <person name="Zane M."/>
            <person name="Rokhsar D."/>
            <person name="Grimwood J."/>
            <person name="Schmutz J."/>
            <person name="Juenger T."/>
        </authorList>
    </citation>
    <scope>NUCLEOTIDE SEQUENCE [LARGE SCALE GENOMIC DNA]</scope>
    <source>
        <strain evidence="9">cv. HAL2</strain>
    </source>
</reference>